<dbReference type="InterPro" id="IPR001611">
    <property type="entry name" value="Leu-rich_rpt"/>
</dbReference>
<evidence type="ECO:0000256" key="4">
    <source>
        <dbReference type="ARBA" id="ARBA00022614"/>
    </source>
</evidence>
<sequence>WIAVYHLNLAVDGNDNAIITTVDQRTGTWEVYAWKISPDGSMPWGQDGVALTNSGVGNMSPRLTILPDNSAVVTWTHNDNSVLFQRISSDGTLLWGDGILMEDDDANLLSPQPIITMEGDVLIQWIRQSGAFPWAMDSELYLQKYDYDGNPQWSDSILAAGPVVFPMGNWSQQLVAEASGGSFLAWTQMSGNVQNAVAQLISVEGVPVWTGGVDLSTNSSNFRMSPMLSVAEETQELMAVWREANGSQSQRGIFAQRLDSSGNQLWGSTGTTVVALNSSYDYLDLAVAGLGEEIISAYIQQSSNMSGDIYANRLDAEGNSVWTEETVTVTNSGMAKSDMVTGKGPNCLFITWSENGSVYAHCLREDGTLGAPDVGSSDCTADDGTDGVELWGECYSIENTTELNLDNSGLTGEIPPVIGNLINLTNLALYNNQLSGEIPAEICNLTNLGFLALWGNDLDGEIPSCIGNLTNLYLLEFFDNNLEGEIPSGIWGLTNLDVLWLSKNYFTGEIS</sequence>
<dbReference type="SUPFAM" id="SSF52058">
    <property type="entry name" value="L domain-like"/>
    <property type="match status" value="1"/>
</dbReference>
<dbReference type="FunFam" id="3.80.10.10:FF:000719">
    <property type="entry name" value="MDIS1-interacting receptor like kinase 2 isoform A"/>
    <property type="match status" value="1"/>
</dbReference>
<keyword evidence="3" id="KW-1003">Cell membrane</keyword>
<evidence type="ECO:0000313" key="12">
    <source>
        <dbReference type="EMBL" id="SVB67888.1"/>
    </source>
</evidence>
<evidence type="ECO:0000256" key="8">
    <source>
        <dbReference type="ARBA" id="ARBA00023136"/>
    </source>
</evidence>
<keyword evidence="6" id="KW-0677">Repeat</keyword>
<evidence type="ECO:0000256" key="1">
    <source>
        <dbReference type="ARBA" id="ARBA00004236"/>
    </source>
</evidence>
<evidence type="ECO:0000256" key="2">
    <source>
        <dbReference type="ARBA" id="ARBA00004479"/>
    </source>
</evidence>
<keyword evidence="5" id="KW-0812">Transmembrane</keyword>
<evidence type="ECO:0000256" key="5">
    <source>
        <dbReference type="ARBA" id="ARBA00022692"/>
    </source>
</evidence>
<accession>A0A382FXV2</accession>
<keyword evidence="8" id="KW-0472">Membrane</keyword>
<evidence type="ECO:0000256" key="6">
    <source>
        <dbReference type="ARBA" id="ARBA00022737"/>
    </source>
</evidence>
<keyword evidence="9" id="KW-0675">Receptor</keyword>
<organism evidence="12">
    <name type="scientific">marine metagenome</name>
    <dbReference type="NCBI Taxonomy" id="408172"/>
    <lineage>
        <taxon>unclassified sequences</taxon>
        <taxon>metagenomes</taxon>
        <taxon>ecological metagenomes</taxon>
    </lineage>
</organism>
<evidence type="ECO:0000256" key="9">
    <source>
        <dbReference type="ARBA" id="ARBA00023170"/>
    </source>
</evidence>
<gene>
    <name evidence="12" type="ORF">METZ01_LOCUS220742</name>
</gene>
<evidence type="ECO:0000256" key="11">
    <source>
        <dbReference type="ARBA" id="ARBA00037847"/>
    </source>
</evidence>
<evidence type="ECO:0000256" key="7">
    <source>
        <dbReference type="ARBA" id="ARBA00022989"/>
    </source>
</evidence>
<name>A0A382FXV2_9ZZZZ</name>
<dbReference type="InterPro" id="IPR032675">
    <property type="entry name" value="LRR_dom_sf"/>
</dbReference>
<dbReference type="EMBL" id="UINC01052493">
    <property type="protein sequence ID" value="SVB67888.1"/>
    <property type="molecule type" value="Genomic_DNA"/>
</dbReference>
<reference evidence="12" key="1">
    <citation type="submission" date="2018-05" db="EMBL/GenBank/DDBJ databases">
        <authorList>
            <person name="Lanie J.A."/>
            <person name="Ng W.-L."/>
            <person name="Kazmierczak K.M."/>
            <person name="Andrzejewski T.M."/>
            <person name="Davidsen T.M."/>
            <person name="Wayne K.J."/>
            <person name="Tettelin H."/>
            <person name="Glass J.I."/>
            <person name="Rusch D."/>
            <person name="Podicherti R."/>
            <person name="Tsui H.-C.T."/>
            <person name="Winkler M.E."/>
        </authorList>
    </citation>
    <scope>NUCLEOTIDE SEQUENCE</scope>
</reference>
<dbReference type="PANTHER" id="PTHR27004">
    <property type="entry name" value="RECEPTOR-LIKE PROTEIN 12 ISOFORM X1"/>
    <property type="match status" value="1"/>
</dbReference>
<keyword evidence="10" id="KW-0325">Glycoprotein</keyword>
<comment type="subcellular location">
    <subcellularLocation>
        <location evidence="1">Cell membrane</location>
    </subcellularLocation>
    <subcellularLocation>
        <location evidence="11">Endomembrane system</location>
        <topology evidence="11">Single-pass membrane protein</topology>
    </subcellularLocation>
    <subcellularLocation>
        <location evidence="2">Membrane</location>
        <topology evidence="2">Single-pass type I membrane protein</topology>
    </subcellularLocation>
</comment>
<dbReference type="PANTHER" id="PTHR27004:SF203">
    <property type="entry name" value="LEUCINE-RICH REPEAT-CONTAINING N-TERMINAL PLANT-TYPE DOMAIN-CONTAINING PROTEIN"/>
    <property type="match status" value="1"/>
</dbReference>
<dbReference type="AlphaFoldDB" id="A0A382FXV2"/>
<evidence type="ECO:0008006" key="13">
    <source>
        <dbReference type="Google" id="ProtNLM"/>
    </source>
</evidence>
<evidence type="ECO:0000256" key="10">
    <source>
        <dbReference type="ARBA" id="ARBA00023180"/>
    </source>
</evidence>
<dbReference type="GO" id="GO:0012505">
    <property type="term" value="C:endomembrane system"/>
    <property type="evidence" value="ECO:0007669"/>
    <property type="project" value="UniProtKB-SubCell"/>
</dbReference>
<evidence type="ECO:0000256" key="3">
    <source>
        <dbReference type="ARBA" id="ARBA00022475"/>
    </source>
</evidence>
<dbReference type="Pfam" id="PF00560">
    <property type="entry name" value="LRR_1"/>
    <property type="match status" value="2"/>
</dbReference>
<keyword evidence="7" id="KW-1133">Transmembrane helix</keyword>
<proteinExistence type="predicted"/>
<dbReference type="GO" id="GO:0005886">
    <property type="term" value="C:plasma membrane"/>
    <property type="evidence" value="ECO:0007669"/>
    <property type="project" value="UniProtKB-SubCell"/>
</dbReference>
<keyword evidence="4" id="KW-0433">Leucine-rich repeat</keyword>
<feature type="non-terminal residue" evidence="12">
    <location>
        <position position="1"/>
    </location>
</feature>
<dbReference type="Gene3D" id="3.80.10.10">
    <property type="entry name" value="Ribonuclease Inhibitor"/>
    <property type="match status" value="1"/>
</dbReference>
<protein>
    <recommendedName>
        <fullName evidence="13">Bulb-type lectin domain-containing protein</fullName>
    </recommendedName>
</protein>
<feature type="non-terminal residue" evidence="12">
    <location>
        <position position="511"/>
    </location>
</feature>